<keyword evidence="2" id="KW-1185">Reference proteome</keyword>
<organism evidence="1 2">
    <name type="scientific">Pyronema omphalodes (strain CBS 100304)</name>
    <name type="common">Pyronema confluens</name>
    <dbReference type="NCBI Taxonomy" id="1076935"/>
    <lineage>
        <taxon>Eukaryota</taxon>
        <taxon>Fungi</taxon>
        <taxon>Dikarya</taxon>
        <taxon>Ascomycota</taxon>
        <taxon>Pezizomycotina</taxon>
        <taxon>Pezizomycetes</taxon>
        <taxon>Pezizales</taxon>
        <taxon>Pyronemataceae</taxon>
        <taxon>Pyronema</taxon>
    </lineage>
</organism>
<proteinExistence type="predicted"/>
<sequence>MISRLRTQCAVVEPQANHKVSPSTI</sequence>
<name>U4LKT9_PYROM</name>
<accession>U4LKT9</accession>
<reference evidence="1 2" key="1">
    <citation type="journal article" date="2013" name="PLoS Genet.">
        <title>The genome and development-dependent transcriptomes of Pyronema confluens: a window into fungal evolution.</title>
        <authorList>
            <person name="Traeger S."/>
            <person name="Altegoer F."/>
            <person name="Freitag M."/>
            <person name="Gabaldon T."/>
            <person name="Kempken F."/>
            <person name="Kumar A."/>
            <person name="Marcet-Houben M."/>
            <person name="Poggeler S."/>
            <person name="Stajich J.E."/>
            <person name="Nowrousian M."/>
        </authorList>
    </citation>
    <scope>NUCLEOTIDE SEQUENCE [LARGE SCALE GENOMIC DNA]</scope>
    <source>
        <strain evidence="2">CBS 100304</strain>
        <tissue evidence="1">Vegetative mycelium</tissue>
    </source>
</reference>
<dbReference type="Proteomes" id="UP000018144">
    <property type="component" value="Unassembled WGS sequence"/>
</dbReference>
<evidence type="ECO:0000313" key="1">
    <source>
        <dbReference type="EMBL" id="CCX13409.1"/>
    </source>
</evidence>
<evidence type="ECO:0000313" key="2">
    <source>
        <dbReference type="Proteomes" id="UP000018144"/>
    </source>
</evidence>
<gene>
    <name evidence="1" type="ORF">PCON_13002</name>
</gene>
<dbReference type="AlphaFoldDB" id="U4LKT9"/>
<dbReference type="EMBL" id="HF935831">
    <property type="protein sequence ID" value="CCX13409.1"/>
    <property type="molecule type" value="Genomic_DNA"/>
</dbReference>
<protein>
    <submittedName>
        <fullName evidence="1">Uncharacterized protein</fullName>
    </submittedName>
</protein>